<reference evidence="1 2" key="1">
    <citation type="submission" date="2007-06" db="EMBL/GenBank/DDBJ databases">
        <title>The Genome Sequence of Coccidioides posadasii RMSCC_3488.</title>
        <authorList>
            <consortium name="Coccidioides Genome Resources Consortium"/>
            <consortium name="The Broad Institute Genome Sequencing Platform"/>
            <person name="Henn M.R."/>
            <person name="Sykes S."/>
            <person name="Young S."/>
            <person name="Jaffe D."/>
            <person name="Berlin A."/>
            <person name="Alvarez P."/>
            <person name="Butler J."/>
            <person name="Gnerre S."/>
            <person name="Grabherr M."/>
            <person name="Mauceli E."/>
            <person name="Brockman W."/>
            <person name="Kodira C."/>
            <person name="Alvarado L."/>
            <person name="Zeng Q."/>
            <person name="Crawford M."/>
            <person name="Antoine C."/>
            <person name="Devon K."/>
            <person name="Galgiani J."/>
            <person name="Orsborn K."/>
            <person name="Lewis M.L."/>
            <person name="Nusbaum C."/>
            <person name="Galagan J."/>
            <person name="Birren B."/>
        </authorList>
    </citation>
    <scope>NUCLEOTIDE SEQUENCE [LARGE SCALE GENOMIC DNA]</scope>
    <source>
        <strain evidence="1 2">RMSCC 3488</strain>
    </source>
</reference>
<evidence type="ECO:0000313" key="2">
    <source>
        <dbReference type="Proteomes" id="UP000054567"/>
    </source>
</evidence>
<dbReference type="EMBL" id="DS268110">
    <property type="protein sequence ID" value="KMM67995.1"/>
    <property type="molecule type" value="Genomic_DNA"/>
</dbReference>
<organism evidence="1 2">
    <name type="scientific">Coccidioides posadasii RMSCC 3488</name>
    <dbReference type="NCBI Taxonomy" id="454284"/>
    <lineage>
        <taxon>Eukaryota</taxon>
        <taxon>Fungi</taxon>
        <taxon>Dikarya</taxon>
        <taxon>Ascomycota</taxon>
        <taxon>Pezizomycotina</taxon>
        <taxon>Eurotiomycetes</taxon>
        <taxon>Eurotiomycetidae</taxon>
        <taxon>Onygenales</taxon>
        <taxon>Onygenaceae</taxon>
        <taxon>Coccidioides</taxon>
    </lineage>
</organism>
<protein>
    <submittedName>
        <fullName evidence="1">Uncharacterized protein</fullName>
    </submittedName>
</protein>
<proteinExistence type="predicted"/>
<name>A0A0J6FFB8_COCPO</name>
<reference evidence="2" key="3">
    <citation type="journal article" date="2010" name="Genome Res.">
        <title>Population genomic sequencing of Coccidioides fungi reveals recent hybridization and transposon control.</title>
        <authorList>
            <person name="Neafsey D.E."/>
            <person name="Barker B.M."/>
            <person name="Sharpton T.J."/>
            <person name="Stajich J.E."/>
            <person name="Park D.J."/>
            <person name="Whiston E."/>
            <person name="Hung C.-Y."/>
            <person name="McMahan C."/>
            <person name="White J."/>
            <person name="Sykes S."/>
            <person name="Heiman D."/>
            <person name="Young S."/>
            <person name="Zeng Q."/>
            <person name="Abouelleil A."/>
            <person name="Aftuck L."/>
            <person name="Bessette D."/>
            <person name="Brown A."/>
            <person name="FitzGerald M."/>
            <person name="Lui A."/>
            <person name="Macdonald J.P."/>
            <person name="Priest M."/>
            <person name="Orbach M.J."/>
            <person name="Galgiani J.N."/>
            <person name="Kirkland T.N."/>
            <person name="Cole G.T."/>
            <person name="Birren B.W."/>
            <person name="Henn M.R."/>
            <person name="Taylor J.W."/>
            <person name="Rounsley S.D."/>
        </authorList>
    </citation>
    <scope>NUCLEOTIDE SEQUENCE [LARGE SCALE GENOMIC DNA]</scope>
    <source>
        <strain evidence="2">RMSCC 3488</strain>
    </source>
</reference>
<dbReference type="VEuPathDB" id="FungiDB:CPAG_04328"/>
<dbReference type="Proteomes" id="UP000054567">
    <property type="component" value="Unassembled WGS sequence"/>
</dbReference>
<accession>A0A0J6FFB8</accession>
<reference evidence="2" key="2">
    <citation type="journal article" date="2009" name="Genome Res.">
        <title>Comparative genomic analyses of the human fungal pathogens Coccidioides and their relatives.</title>
        <authorList>
            <person name="Sharpton T.J."/>
            <person name="Stajich J.E."/>
            <person name="Rounsley S.D."/>
            <person name="Gardner M.J."/>
            <person name="Wortman J.R."/>
            <person name="Jordar V.S."/>
            <person name="Maiti R."/>
            <person name="Kodira C.D."/>
            <person name="Neafsey D.E."/>
            <person name="Zeng Q."/>
            <person name="Hung C.-Y."/>
            <person name="McMahan C."/>
            <person name="Muszewska A."/>
            <person name="Grynberg M."/>
            <person name="Mandel M.A."/>
            <person name="Kellner E.M."/>
            <person name="Barker B.M."/>
            <person name="Galgiani J.N."/>
            <person name="Orbach M.J."/>
            <person name="Kirkland T.N."/>
            <person name="Cole G.T."/>
            <person name="Henn M.R."/>
            <person name="Birren B.W."/>
            <person name="Taylor J.W."/>
        </authorList>
    </citation>
    <scope>NUCLEOTIDE SEQUENCE [LARGE SCALE GENOMIC DNA]</scope>
    <source>
        <strain evidence="2">RMSCC 3488</strain>
    </source>
</reference>
<sequence length="135" mass="14804">MPVIAAKKNSKQPTILSATRSLSLCENKVPGFVTFGGSFGQVSSRKRGRLTVETPGAKASSWLRPRHSACCPLARSHSVLLEAPVQLKVAHCPDCRWKYGPVPKPYGKVNQQPKHCLAASRDTLKLNVLRYQVVL</sequence>
<dbReference type="AlphaFoldDB" id="A0A0J6FFB8"/>
<evidence type="ECO:0000313" key="1">
    <source>
        <dbReference type="EMBL" id="KMM67995.1"/>
    </source>
</evidence>
<gene>
    <name evidence="1" type="ORF">CPAG_04328</name>
</gene>